<protein>
    <submittedName>
        <fullName evidence="10">Peptidase, family M13</fullName>
        <ecNumber evidence="10">3.4.24.-</ecNumber>
    </submittedName>
</protein>
<comment type="cofactor">
    <cofactor evidence="1">
        <name>Zn(2+)</name>
        <dbReference type="ChEBI" id="CHEBI:29105"/>
    </cofactor>
</comment>
<dbReference type="GO" id="GO:0006508">
    <property type="term" value="P:proteolysis"/>
    <property type="evidence" value="ECO:0007669"/>
    <property type="project" value="UniProtKB-KW"/>
</dbReference>
<dbReference type="GO" id="GO:0004222">
    <property type="term" value="F:metalloendopeptidase activity"/>
    <property type="evidence" value="ECO:0007669"/>
    <property type="project" value="InterPro"/>
</dbReference>
<evidence type="ECO:0000256" key="5">
    <source>
        <dbReference type="ARBA" id="ARBA00022833"/>
    </source>
</evidence>
<dbReference type="InterPro" id="IPR042089">
    <property type="entry name" value="Peptidase_M13_dom_2"/>
</dbReference>
<feature type="signal peptide" evidence="7">
    <location>
        <begin position="1"/>
        <end position="30"/>
    </location>
</feature>
<keyword evidence="6" id="KW-0482">Metalloprotease</keyword>
<dbReference type="EMBL" id="CP013140">
    <property type="protein sequence ID" value="ALN58833.1"/>
    <property type="molecule type" value="Genomic_DNA"/>
</dbReference>
<keyword evidence="7" id="KW-0732">Signal</keyword>
<sequence>MDYAMLTLRPLACALALSLIAGLASPAADAAKKKAAPKSKAPAVANACTDFYGNANADWLRANPLSGAASVSALETLANNARRQQLELLNTAMTSPQGNVQKLLGDFWASGLDEAAVERDGSQPIAPLLGRINAIKKSKDIPASIAALHQVGIPVLFNFGADIDLQDLERHIGYFSQGGLGLPDPAYYTRTDNDTRQLLAQYNVYVQKILTLTGTPKEKLAAESQLVIDLETRLARASKPLADLRDPRANYATVATNTLGKTYKRLQLGDFLKAQGVSDDSVSMANPALFAEMDKLIDQLKPEQWKVYLRWRVGDSMAPYLAKSFRDAEFDFRGKILRGQREQPARQQAVLDAITLAAGPMVGHEYAARYLPAATDQRAEQIAQQVREALAKAIDADTRFSDGVKNEARAKLGKLKIEVGTPKRDLDYTVQPMGRGSFGSNMLIASTWRHREEMKRIGRGNADRRWDVLPQEPSLAYDIAQNRLIVTAAMLQAPVLDMSRPESAQYGSFGALVGAELTHGFDSRGRYVNAKQEVRDWWTPAEVSAWDALAARVAAQYSAESWPGLGSVKVNGNQVRDVAIADQAGVELAWSAYRAAQPAANKDANQTFFKAWAGVWAQQLSPEAAAQRAASGIHAPGQWRTNIPLSNLPAFGEAYGCKAGTAMTRKADQQIKVFP</sequence>
<dbReference type="PANTHER" id="PTHR11733">
    <property type="entry name" value="ZINC METALLOPROTEASE FAMILY M13 NEPRILYSIN-RELATED"/>
    <property type="match status" value="1"/>
</dbReference>
<evidence type="ECO:0000256" key="6">
    <source>
        <dbReference type="ARBA" id="ARBA00023049"/>
    </source>
</evidence>
<dbReference type="GO" id="GO:0046872">
    <property type="term" value="F:metal ion binding"/>
    <property type="evidence" value="ECO:0007669"/>
    <property type="project" value="UniProtKB-KW"/>
</dbReference>
<keyword evidence="4 10" id="KW-0378">Hydrolase</keyword>
<keyword evidence="3" id="KW-0479">Metal-binding</keyword>
<evidence type="ECO:0000256" key="4">
    <source>
        <dbReference type="ARBA" id="ARBA00022801"/>
    </source>
</evidence>
<evidence type="ECO:0000259" key="9">
    <source>
        <dbReference type="Pfam" id="PF05649"/>
    </source>
</evidence>
<evidence type="ECO:0000256" key="7">
    <source>
        <dbReference type="SAM" id="SignalP"/>
    </source>
</evidence>
<dbReference type="PROSITE" id="PS51885">
    <property type="entry name" value="NEPRILYSIN"/>
    <property type="match status" value="1"/>
</dbReference>
<dbReference type="PATRIC" id="fig|69.6.peg.3433"/>
<feature type="chain" id="PRO_5006595284" evidence="7">
    <location>
        <begin position="31"/>
        <end position="675"/>
    </location>
</feature>
<dbReference type="PRINTS" id="PR00786">
    <property type="entry name" value="NEPRILYSIN"/>
</dbReference>
<dbReference type="Proteomes" id="UP000061569">
    <property type="component" value="Chromosome"/>
</dbReference>
<dbReference type="CDD" id="cd08662">
    <property type="entry name" value="M13"/>
    <property type="match status" value="1"/>
</dbReference>
<evidence type="ECO:0000313" key="11">
    <source>
        <dbReference type="Proteomes" id="UP000061569"/>
    </source>
</evidence>
<evidence type="ECO:0000313" key="10">
    <source>
        <dbReference type="EMBL" id="ALN58833.1"/>
    </source>
</evidence>
<proteinExistence type="predicted"/>
<dbReference type="Pfam" id="PF01431">
    <property type="entry name" value="Peptidase_M13"/>
    <property type="match status" value="1"/>
</dbReference>
<dbReference type="PANTHER" id="PTHR11733:SF222">
    <property type="entry name" value="IP12942P"/>
    <property type="match status" value="1"/>
</dbReference>
<feature type="domain" description="Peptidase M13 N-terminal" evidence="9">
    <location>
        <begin position="48"/>
        <end position="422"/>
    </location>
</feature>
<dbReference type="Gene3D" id="1.10.1380.10">
    <property type="entry name" value="Neutral endopeptidase , domain2"/>
    <property type="match status" value="1"/>
</dbReference>
<gene>
    <name evidence="10" type="ORF">GLE_3488</name>
</gene>
<feature type="domain" description="Peptidase M13 C-terminal" evidence="8">
    <location>
        <begin position="477"/>
        <end position="670"/>
    </location>
</feature>
<dbReference type="InterPro" id="IPR024079">
    <property type="entry name" value="MetalloPept_cat_dom_sf"/>
</dbReference>
<dbReference type="KEGG" id="lez:GLE_3488"/>
<dbReference type="Gene3D" id="3.40.390.10">
    <property type="entry name" value="Collagenase (Catalytic Domain)"/>
    <property type="match status" value="1"/>
</dbReference>
<dbReference type="InterPro" id="IPR000718">
    <property type="entry name" value="Peptidase_M13"/>
</dbReference>
<evidence type="ECO:0000256" key="3">
    <source>
        <dbReference type="ARBA" id="ARBA00022723"/>
    </source>
</evidence>
<dbReference type="Pfam" id="PF05649">
    <property type="entry name" value="Peptidase_M13_N"/>
    <property type="match status" value="1"/>
</dbReference>
<dbReference type="AlphaFoldDB" id="A0A0S2DK87"/>
<organism evidence="10 11">
    <name type="scientific">Lysobacter enzymogenes</name>
    <dbReference type="NCBI Taxonomy" id="69"/>
    <lineage>
        <taxon>Bacteria</taxon>
        <taxon>Pseudomonadati</taxon>
        <taxon>Pseudomonadota</taxon>
        <taxon>Gammaproteobacteria</taxon>
        <taxon>Lysobacterales</taxon>
        <taxon>Lysobacteraceae</taxon>
        <taxon>Lysobacter</taxon>
    </lineage>
</organism>
<dbReference type="InterPro" id="IPR008753">
    <property type="entry name" value="Peptidase_M13_N"/>
</dbReference>
<dbReference type="STRING" id="69.GLE_3488"/>
<accession>A0A0S2DK87</accession>
<name>A0A0S2DK87_LYSEN</name>
<dbReference type="GO" id="GO:0005886">
    <property type="term" value="C:plasma membrane"/>
    <property type="evidence" value="ECO:0007669"/>
    <property type="project" value="TreeGrafter"/>
</dbReference>
<dbReference type="SUPFAM" id="SSF55486">
    <property type="entry name" value="Metalloproteases ('zincins'), catalytic domain"/>
    <property type="match status" value="1"/>
</dbReference>
<evidence type="ECO:0000256" key="1">
    <source>
        <dbReference type="ARBA" id="ARBA00001947"/>
    </source>
</evidence>
<dbReference type="EC" id="3.4.24.-" evidence="10"/>
<dbReference type="InterPro" id="IPR018497">
    <property type="entry name" value="Peptidase_M13_C"/>
</dbReference>
<keyword evidence="5" id="KW-0862">Zinc</keyword>
<evidence type="ECO:0000259" key="8">
    <source>
        <dbReference type="Pfam" id="PF01431"/>
    </source>
</evidence>
<keyword evidence="2" id="KW-0645">Protease</keyword>
<reference evidence="10 11" key="1">
    <citation type="submission" date="2015-11" db="EMBL/GenBank/DDBJ databases">
        <title>Genome sequences of Lysobacter enzymogenes strain C3 and Lysobacter antibioticus ATCC 29479.</title>
        <authorList>
            <person name="Kobayashi D.Y."/>
        </authorList>
    </citation>
    <scope>NUCLEOTIDE SEQUENCE [LARGE SCALE GENOMIC DNA]</scope>
    <source>
        <strain evidence="10 11">C3</strain>
    </source>
</reference>
<evidence type="ECO:0000256" key="2">
    <source>
        <dbReference type="ARBA" id="ARBA00022670"/>
    </source>
</evidence>